<dbReference type="EMBL" id="JEMA01000466">
    <property type="protein sequence ID" value="KYF69536.1"/>
    <property type="molecule type" value="Genomic_DNA"/>
</dbReference>
<name>A0A150QPC1_SORCE</name>
<accession>A0A150QPC1</accession>
<dbReference type="AlphaFoldDB" id="A0A150QPC1"/>
<dbReference type="Proteomes" id="UP000075260">
    <property type="component" value="Unassembled WGS sequence"/>
</dbReference>
<evidence type="ECO:0000313" key="2">
    <source>
        <dbReference type="Proteomes" id="UP000075260"/>
    </source>
</evidence>
<comment type="caution">
    <text evidence="1">The sequence shown here is derived from an EMBL/GenBank/DDBJ whole genome shotgun (WGS) entry which is preliminary data.</text>
</comment>
<evidence type="ECO:0000313" key="1">
    <source>
        <dbReference type="EMBL" id="KYF69536.1"/>
    </source>
</evidence>
<proteinExistence type="predicted"/>
<dbReference type="OrthoDB" id="5522742at2"/>
<organism evidence="1 2">
    <name type="scientific">Sorangium cellulosum</name>
    <name type="common">Polyangium cellulosum</name>
    <dbReference type="NCBI Taxonomy" id="56"/>
    <lineage>
        <taxon>Bacteria</taxon>
        <taxon>Pseudomonadati</taxon>
        <taxon>Myxococcota</taxon>
        <taxon>Polyangia</taxon>
        <taxon>Polyangiales</taxon>
        <taxon>Polyangiaceae</taxon>
        <taxon>Sorangium</taxon>
    </lineage>
</organism>
<protein>
    <submittedName>
        <fullName evidence="1">Uncharacterized protein</fullName>
    </submittedName>
</protein>
<dbReference type="RefSeq" id="WP_061608352.1">
    <property type="nucleotide sequence ID" value="NZ_JEMA01000466.1"/>
</dbReference>
<reference evidence="1 2" key="1">
    <citation type="submission" date="2014-02" db="EMBL/GenBank/DDBJ databases">
        <title>The small core and large imbalanced accessory genome model reveals a collaborative survival strategy of Sorangium cellulosum strains in nature.</title>
        <authorList>
            <person name="Han K."/>
            <person name="Peng R."/>
            <person name="Blom J."/>
            <person name="Li Y.-Z."/>
        </authorList>
    </citation>
    <scope>NUCLEOTIDE SEQUENCE [LARGE SCALE GENOMIC DNA]</scope>
    <source>
        <strain evidence="1 2">So0008-312</strain>
    </source>
</reference>
<sequence>MNDRAEKRRVLTAEDLTYIGQRLRILDPYGGVKPWDRDRLWAAVLDVQLEAETRADRETFRELVGALRVLDVLDRHFLRK</sequence>
<gene>
    <name evidence="1" type="ORF">BE15_06710</name>
</gene>